<comment type="caution">
    <text evidence="3">The sequence shown here is derived from an EMBL/GenBank/DDBJ whole genome shotgun (WGS) entry which is preliminary data.</text>
</comment>
<keyword evidence="2" id="KW-0472">Membrane</keyword>
<protein>
    <recommendedName>
        <fullName evidence="5">PGF-CTERM protein</fullName>
    </recommendedName>
</protein>
<sequence>MTPPTRSDSILAGPHSLAVLAVTLAALALFGAVAASGPAVAQPDRPTVVVTDATTSAGGTTTVGVVLTSAPDGLSGYYLEVALGAPDVATVESVDYPDQFALTTDPEIGDQGDTVVLEAADMEGAIDPGATSVTLATITIAGVAPGEAELTVDPRQFDADDGSAVRPATGTGVVTVGDDGTADAGGTGPDDGERTERTDDGSDVGTGTDDDTTTGTLPFPTPLVLVAFLAFAVIALVRRD</sequence>
<keyword evidence="4" id="KW-1185">Reference proteome</keyword>
<feature type="compositionally biased region" description="Basic and acidic residues" evidence="1">
    <location>
        <begin position="191"/>
        <end position="200"/>
    </location>
</feature>
<keyword evidence="2" id="KW-0812">Transmembrane</keyword>
<evidence type="ECO:0000313" key="4">
    <source>
        <dbReference type="Proteomes" id="UP001596461"/>
    </source>
</evidence>
<evidence type="ECO:0000256" key="2">
    <source>
        <dbReference type="SAM" id="Phobius"/>
    </source>
</evidence>
<dbReference type="Proteomes" id="UP001596461">
    <property type="component" value="Unassembled WGS sequence"/>
</dbReference>
<organism evidence="3 4">
    <name type="scientific">Halobaculum lipolyticum</name>
    <dbReference type="NCBI Taxonomy" id="3032001"/>
    <lineage>
        <taxon>Archaea</taxon>
        <taxon>Methanobacteriati</taxon>
        <taxon>Methanobacteriota</taxon>
        <taxon>Stenosarchaea group</taxon>
        <taxon>Halobacteria</taxon>
        <taxon>Halobacteriales</taxon>
        <taxon>Haloferacaceae</taxon>
        <taxon>Halobaculum</taxon>
    </lineage>
</organism>
<feature type="transmembrane region" description="Helical" evidence="2">
    <location>
        <begin position="219"/>
        <end position="237"/>
    </location>
</feature>
<evidence type="ECO:0000256" key="1">
    <source>
        <dbReference type="SAM" id="MobiDB-lite"/>
    </source>
</evidence>
<feature type="region of interest" description="Disordered" evidence="1">
    <location>
        <begin position="159"/>
        <end position="217"/>
    </location>
</feature>
<evidence type="ECO:0008006" key="5">
    <source>
        <dbReference type="Google" id="ProtNLM"/>
    </source>
</evidence>
<name>A0ABD5WEJ0_9EURY</name>
<dbReference type="AlphaFoldDB" id="A0ABD5WEJ0"/>
<evidence type="ECO:0000313" key="3">
    <source>
        <dbReference type="EMBL" id="MFC7070143.1"/>
    </source>
</evidence>
<dbReference type="EMBL" id="JBHTAH010000008">
    <property type="protein sequence ID" value="MFC7070143.1"/>
    <property type="molecule type" value="Genomic_DNA"/>
</dbReference>
<accession>A0ABD5WEJ0</accession>
<proteinExistence type="predicted"/>
<dbReference type="RefSeq" id="WP_284033020.1">
    <property type="nucleotide sequence ID" value="NZ_CP126154.1"/>
</dbReference>
<gene>
    <name evidence="3" type="ORF">ACFQL9_10870</name>
</gene>
<keyword evidence="2" id="KW-1133">Transmembrane helix</keyword>
<dbReference type="GeneID" id="81124930"/>
<reference evidence="3 4" key="1">
    <citation type="journal article" date="2019" name="Int. J. Syst. Evol. Microbiol.">
        <title>The Global Catalogue of Microorganisms (GCM) 10K type strain sequencing project: providing services to taxonomists for standard genome sequencing and annotation.</title>
        <authorList>
            <consortium name="The Broad Institute Genomics Platform"/>
            <consortium name="The Broad Institute Genome Sequencing Center for Infectious Disease"/>
            <person name="Wu L."/>
            <person name="Ma J."/>
        </authorList>
    </citation>
    <scope>NUCLEOTIDE SEQUENCE [LARGE SCALE GENOMIC DNA]</scope>
    <source>
        <strain evidence="3 4">DT31</strain>
    </source>
</reference>
<feature type="compositionally biased region" description="Low complexity" evidence="1">
    <location>
        <begin position="167"/>
        <end position="182"/>
    </location>
</feature>